<gene>
    <name evidence="2" type="ORF">OCV55_05985</name>
</gene>
<name>A0ABT2SV19_9FIRM</name>
<dbReference type="InterPro" id="IPR000182">
    <property type="entry name" value="GNAT_dom"/>
</dbReference>
<dbReference type="EMBL" id="JAOQJR010000005">
    <property type="protein sequence ID" value="MCU6738228.1"/>
    <property type="molecule type" value="Genomic_DNA"/>
</dbReference>
<keyword evidence="3" id="KW-1185">Reference proteome</keyword>
<sequence>MLKNDLDEVCGYILCAKDLKVYEKNAYPYYLTLKELDEVKAERFPNANRELERFYPEYPAHIHIDILEEYTGNGVCSKLMQALFEVLKEEKVPGICILVDTNNKRAVRFYEKMGFKAFEENPGIMLCKLD</sequence>
<reference evidence="2 3" key="1">
    <citation type="journal article" date="2021" name="ISME Commun">
        <title>Automated analysis of genomic sequences facilitates high-throughput and comprehensive description of bacteria.</title>
        <authorList>
            <person name="Hitch T.C.A."/>
        </authorList>
    </citation>
    <scope>NUCLEOTIDE SEQUENCE [LARGE SCALE GENOMIC DNA]</scope>
    <source>
        <strain evidence="2 3">H4_15</strain>
    </source>
</reference>
<evidence type="ECO:0000313" key="3">
    <source>
        <dbReference type="Proteomes" id="UP001208364"/>
    </source>
</evidence>
<evidence type="ECO:0000313" key="2">
    <source>
        <dbReference type="EMBL" id="MCU6738228.1"/>
    </source>
</evidence>
<dbReference type="SUPFAM" id="SSF55729">
    <property type="entry name" value="Acyl-CoA N-acyltransferases (Nat)"/>
    <property type="match status" value="1"/>
</dbReference>
<dbReference type="InterPro" id="IPR016181">
    <property type="entry name" value="Acyl_CoA_acyltransferase"/>
</dbReference>
<dbReference type="Pfam" id="PF00583">
    <property type="entry name" value="Acetyltransf_1"/>
    <property type="match status" value="1"/>
</dbReference>
<dbReference type="Gene3D" id="3.40.630.30">
    <property type="match status" value="1"/>
</dbReference>
<accession>A0ABT2SV19</accession>
<proteinExistence type="predicted"/>
<dbReference type="Proteomes" id="UP001208364">
    <property type="component" value="Unassembled WGS sequence"/>
</dbReference>
<comment type="caution">
    <text evidence="2">The sequence shown here is derived from an EMBL/GenBank/DDBJ whole genome shotgun (WGS) entry which is preliminary data.</text>
</comment>
<protein>
    <submittedName>
        <fullName evidence="2">GNAT family N-acetyltransferase</fullName>
    </submittedName>
</protein>
<evidence type="ECO:0000259" key="1">
    <source>
        <dbReference type="PROSITE" id="PS51186"/>
    </source>
</evidence>
<feature type="domain" description="N-acetyltransferase" evidence="1">
    <location>
        <begin position="53"/>
        <end position="130"/>
    </location>
</feature>
<dbReference type="PROSITE" id="PS51186">
    <property type="entry name" value="GNAT"/>
    <property type="match status" value="1"/>
</dbReference>
<organism evidence="2 3">
    <name type="scientific">[Clostridium] ammoniilyticum</name>
    <dbReference type="NCBI Taxonomy" id="2981784"/>
    <lineage>
        <taxon>Bacteria</taxon>
        <taxon>Bacillati</taxon>
        <taxon>Bacillota</taxon>
        <taxon>Erysipelotrichia</taxon>
        <taxon>Erysipelotrichales</taxon>
        <taxon>Coprobacillaceae</taxon>
        <taxon>Faecalibacillus</taxon>
    </lineage>
</organism>